<dbReference type="PANTHER" id="PTHR42648:SF31">
    <property type="entry name" value="RNA-DIRECTED DNA POLYMERASE"/>
    <property type="match status" value="1"/>
</dbReference>
<dbReference type="PANTHER" id="PTHR42648">
    <property type="entry name" value="TRANSPOSASE, PUTATIVE-RELATED"/>
    <property type="match status" value="1"/>
</dbReference>
<dbReference type="AlphaFoldDB" id="A0A371HRC5"/>
<dbReference type="STRING" id="157652.A0A371HRC5"/>
<reference evidence="1" key="1">
    <citation type="submission" date="2018-05" db="EMBL/GenBank/DDBJ databases">
        <title>Draft genome of Mucuna pruriens seed.</title>
        <authorList>
            <person name="Nnadi N.E."/>
            <person name="Vos R."/>
            <person name="Hasami M.H."/>
            <person name="Devisetty U.K."/>
            <person name="Aguiy J.C."/>
        </authorList>
    </citation>
    <scope>NUCLEOTIDE SEQUENCE [LARGE SCALE GENOMIC DNA]</scope>
    <source>
        <strain evidence="1">JCA_2017</strain>
    </source>
</reference>
<accession>A0A371HRC5</accession>
<dbReference type="Proteomes" id="UP000257109">
    <property type="component" value="Unassembled WGS sequence"/>
</dbReference>
<protein>
    <recommendedName>
        <fullName evidence="3">Integrase catalytic domain-containing protein</fullName>
    </recommendedName>
</protein>
<dbReference type="GO" id="GO:0003676">
    <property type="term" value="F:nucleic acid binding"/>
    <property type="evidence" value="ECO:0007669"/>
    <property type="project" value="InterPro"/>
</dbReference>
<evidence type="ECO:0008006" key="3">
    <source>
        <dbReference type="Google" id="ProtNLM"/>
    </source>
</evidence>
<dbReference type="InterPro" id="IPR036397">
    <property type="entry name" value="RNaseH_sf"/>
</dbReference>
<dbReference type="InterPro" id="IPR012337">
    <property type="entry name" value="RNaseH-like_sf"/>
</dbReference>
<sequence length="377" mass="43137">MTVQNSYKIYAESIQTTPSTKSMKNYGDKGACTNYGKYDNETMIVFKLLDIQIGGTQEKNGRGTGYENHNTYNKGTVINSLHPLRNLMISNQETFGCLIHELQIPNGRNTIANKDETINLDKGLTRVMLFDKLCVIQDLISRTVIGLGEQQNVVYHFRAVTFVKACKTSGHRRLGHPSSQIVTLLPNIPAVKKDKHEQNKANKPFDLIHCDIWGSYHVCSSCDDFSRAMWIYLLAEKSEVESTVEKFCTMMATQFNRKVKIVRSDNGTELRNGRVERKHRHILNVARALHFQANLPIEFWDECVLIVVYLINCTPSIIHKGKTPYEILFGQTPIYSYIWIFGEYFESRDVVFCENKFPFLTNASNAQDNSNHCMQVL</sequence>
<dbReference type="SUPFAM" id="SSF53098">
    <property type="entry name" value="Ribonuclease H-like"/>
    <property type="match status" value="1"/>
</dbReference>
<dbReference type="InterPro" id="IPR039537">
    <property type="entry name" value="Retrotran_Ty1/copia-like"/>
</dbReference>
<dbReference type="OrthoDB" id="1432733at2759"/>
<gene>
    <name evidence="1" type="ORF">CR513_10838</name>
</gene>
<feature type="non-terminal residue" evidence="1">
    <location>
        <position position="1"/>
    </location>
</feature>
<organism evidence="1 2">
    <name type="scientific">Mucuna pruriens</name>
    <name type="common">Velvet bean</name>
    <name type="synonym">Dolichos pruriens</name>
    <dbReference type="NCBI Taxonomy" id="157652"/>
    <lineage>
        <taxon>Eukaryota</taxon>
        <taxon>Viridiplantae</taxon>
        <taxon>Streptophyta</taxon>
        <taxon>Embryophyta</taxon>
        <taxon>Tracheophyta</taxon>
        <taxon>Spermatophyta</taxon>
        <taxon>Magnoliopsida</taxon>
        <taxon>eudicotyledons</taxon>
        <taxon>Gunneridae</taxon>
        <taxon>Pentapetalae</taxon>
        <taxon>rosids</taxon>
        <taxon>fabids</taxon>
        <taxon>Fabales</taxon>
        <taxon>Fabaceae</taxon>
        <taxon>Papilionoideae</taxon>
        <taxon>50 kb inversion clade</taxon>
        <taxon>NPAAA clade</taxon>
        <taxon>indigoferoid/millettioid clade</taxon>
        <taxon>Phaseoleae</taxon>
        <taxon>Mucuna</taxon>
    </lineage>
</organism>
<proteinExistence type="predicted"/>
<evidence type="ECO:0000313" key="1">
    <source>
        <dbReference type="EMBL" id="RDY05339.1"/>
    </source>
</evidence>
<evidence type="ECO:0000313" key="2">
    <source>
        <dbReference type="Proteomes" id="UP000257109"/>
    </source>
</evidence>
<keyword evidence="2" id="KW-1185">Reference proteome</keyword>
<comment type="caution">
    <text evidence="1">The sequence shown here is derived from an EMBL/GenBank/DDBJ whole genome shotgun (WGS) entry which is preliminary data.</text>
</comment>
<name>A0A371HRC5_MUCPR</name>
<dbReference type="Gene3D" id="3.30.420.10">
    <property type="entry name" value="Ribonuclease H-like superfamily/Ribonuclease H"/>
    <property type="match status" value="2"/>
</dbReference>
<dbReference type="EMBL" id="QJKJ01001898">
    <property type="protein sequence ID" value="RDY05339.1"/>
    <property type="molecule type" value="Genomic_DNA"/>
</dbReference>